<evidence type="ECO:0000313" key="3">
    <source>
        <dbReference type="Proteomes" id="UP000242875"/>
    </source>
</evidence>
<feature type="compositionally biased region" description="Basic and acidic residues" evidence="1">
    <location>
        <begin position="67"/>
        <end position="79"/>
    </location>
</feature>
<dbReference type="OrthoDB" id="5393235at2759"/>
<dbReference type="Pfam" id="PF11595">
    <property type="entry name" value="DUF3245"/>
    <property type="match status" value="1"/>
</dbReference>
<dbReference type="EMBL" id="MVBO01000007">
    <property type="protein sequence ID" value="OZJ06012.1"/>
    <property type="molecule type" value="Genomic_DNA"/>
</dbReference>
<evidence type="ECO:0000256" key="1">
    <source>
        <dbReference type="SAM" id="MobiDB-lite"/>
    </source>
</evidence>
<sequence length="155" mass="17191">MAKVNVETLQTQLTVGMGRARSLVTSWLPPESEEDRQDEVAEQDIASFAQGRPARLGLGAKYLSHKEATKHANENDFKSKIIRHNRRMANKDSASTPTTPHAKKRGIADKADEEKDEESGKSGSIGQSSTGKARVKGDYFSQYMSEKKNKKRKQG</sequence>
<name>A0A261Y5Z0_9FUNG</name>
<organism evidence="2 3">
    <name type="scientific">Bifiguratus adelaidae</name>
    <dbReference type="NCBI Taxonomy" id="1938954"/>
    <lineage>
        <taxon>Eukaryota</taxon>
        <taxon>Fungi</taxon>
        <taxon>Fungi incertae sedis</taxon>
        <taxon>Mucoromycota</taxon>
        <taxon>Mucoromycotina</taxon>
        <taxon>Endogonomycetes</taxon>
        <taxon>Endogonales</taxon>
        <taxon>Endogonales incertae sedis</taxon>
        <taxon>Bifiguratus</taxon>
    </lineage>
</organism>
<keyword evidence="3" id="KW-1185">Reference proteome</keyword>
<comment type="caution">
    <text evidence="2">The sequence shown here is derived from an EMBL/GenBank/DDBJ whole genome shotgun (WGS) entry which is preliminary data.</text>
</comment>
<feature type="region of interest" description="Disordered" evidence="1">
    <location>
        <begin position="67"/>
        <end position="155"/>
    </location>
</feature>
<proteinExistence type="predicted"/>
<reference evidence="2 3" key="1">
    <citation type="journal article" date="2017" name="Mycologia">
        <title>Bifiguratus adelaidae, gen. et sp. nov., a new member of Mucoromycotina in endophytic and soil-dwelling habitats.</title>
        <authorList>
            <person name="Torres-Cruz T.J."/>
            <person name="Billingsley Tobias T.L."/>
            <person name="Almatruk M."/>
            <person name="Hesse C."/>
            <person name="Kuske C.R."/>
            <person name="Desiro A."/>
            <person name="Benucci G.M."/>
            <person name="Bonito G."/>
            <person name="Stajich J.E."/>
            <person name="Dunlap C."/>
            <person name="Arnold A.E."/>
            <person name="Porras-Alfaro A."/>
        </authorList>
    </citation>
    <scope>NUCLEOTIDE SEQUENCE [LARGE SCALE GENOMIC DNA]</scope>
    <source>
        <strain evidence="2 3">AZ0501</strain>
    </source>
</reference>
<accession>A0A261Y5Z0</accession>
<gene>
    <name evidence="2" type="ORF">BZG36_01091</name>
</gene>
<dbReference type="AlphaFoldDB" id="A0A261Y5Z0"/>
<dbReference type="Proteomes" id="UP000242875">
    <property type="component" value="Unassembled WGS sequence"/>
</dbReference>
<dbReference type="InterPro" id="IPR021641">
    <property type="entry name" value="DUF3245"/>
</dbReference>
<protein>
    <submittedName>
        <fullName evidence="2">Uncharacterized protein</fullName>
    </submittedName>
</protein>
<evidence type="ECO:0000313" key="2">
    <source>
        <dbReference type="EMBL" id="OZJ06012.1"/>
    </source>
</evidence>